<evidence type="ECO:0000256" key="1">
    <source>
        <dbReference type="ARBA" id="ARBA00022448"/>
    </source>
</evidence>
<evidence type="ECO:0000313" key="6">
    <source>
        <dbReference type="EMBL" id="HGY09727.1"/>
    </source>
</evidence>
<feature type="domain" description="RCK N-terminal" evidence="5">
    <location>
        <begin position="1"/>
        <end position="122"/>
    </location>
</feature>
<name>A0A7C4V617_9DEIN</name>
<dbReference type="InterPro" id="IPR003148">
    <property type="entry name" value="RCK_N"/>
</dbReference>
<dbReference type="AlphaFoldDB" id="A0A7C4V617"/>
<organism evidence="6">
    <name type="scientific">Oceanithermus profundus</name>
    <dbReference type="NCBI Taxonomy" id="187137"/>
    <lineage>
        <taxon>Bacteria</taxon>
        <taxon>Thermotogati</taxon>
        <taxon>Deinococcota</taxon>
        <taxon>Deinococci</taxon>
        <taxon>Thermales</taxon>
        <taxon>Thermaceae</taxon>
        <taxon>Oceanithermus</taxon>
    </lineage>
</organism>
<keyword evidence="3" id="KW-0630">Potassium</keyword>
<evidence type="ECO:0000256" key="2">
    <source>
        <dbReference type="ARBA" id="ARBA00022538"/>
    </source>
</evidence>
<sequence>MYIVLAGGGDIGALIAQSLHENHDVVVIDRNPATLERMGALDVRVLVGNATDPELLREAGVDHADAFIATTDSDEVNLIASMLAKGLGAAQSLTFLGKAYYVEVLTDPRTMEILGTRIDRVFWPQRALAKEVLEVVLIPKALDTELLAGGRLRLIEYMID</sequence>
<keyword evidence="4" id="KW-0406">Ion transport</keyword>
<dbReference type="PRINTS" id="PR00335">
    <property type="entry name" value="KUPTAKETRKA"/>
</dbReference>
<dbReference type="Pfam" id="PF02254">
    <property type="entry name" value="TrkA_N"/>
    <property type="match status" value="1"/>
</dbReference>
<evidence type="ECO:0000256" key="4">
    <source>
        <dbReference type="ARBA" id="ARBA00023065"/>
    </source>
</evidence>
<accession>A0A7C4V617</accession>
<dbReference type="InterPro" id="IPR036291">
    <property type="entry name" value="NAD(P)-bd_dom_sf"/>
</dbReference>
<feature type="non-terminal residue" evidence="6">
    <location>
        <position position="160"/>
    </location>
</feature>
<protein>
    <submittedName>
        <fullName evidence="6">Trk system potassium transporter TrkA</fullName>
    </submittedName>
</protein>
<keyword evidence="2" id="KW-0633">Potassium transport</keyword>
<dbReference type="GO" id="GO:0005886">
    <property type="term" value="C:plasma membrane"/>
    <property type="evidence" value="ECO:0007669"/>
    <property type="project" value="InterPro"/>
</dbReference>
<dbReference type="PROSITE" id="PS51201">
    <property type="entry name" value="RCK_N"/>
    <property type="match status" value="1"/>
</dbReference>
<keyword evidence="1" id="KW-0813">Transport</keyword>
<comment type="caution">
    <text evidence="6">The sequence shown here is derived from an EMBL/GenBank/DDBJ whole genome shotgun (WGS) entry which is preliminary data.</text>
</comment>
<dbReference type="Gene3D" id="3.40.50.720">
    <property type="entry name" value="NAD(P)-binding Rossmann-like Domain"/>
    <property type="match status" value="1"/>
</dbReference>
<dbReference type="InterPro" id="IPR050721">
    <property type="entry name" value="Trk_Ktr_HKT_K-transport"/>
</dbReference>
<dbReference type="EMBL" id="DRPZ01000178">
    <property type="protein sequence ID" value="HGY09727.1"/>
    <property type="molecule type" value="Genomic_DNA"/>
</dbReference>
<dbReference type="PANTHER" id="PTHR43833:SF5">
    <property type="entry name" value="TRK SYSTEM POTASSIUM UPTAKE PROTEIN TRKA"/>
    <property type="match status" value="1"/>
</dbReference>
<proteinExistence type="predicted"/>
<reference evidence="6" key="1">
    <citation type="journal article" date="2020" name="mSystems">
        <title>Genome- and Community-Level Interaction Insights into Carbon Utilization and Element Cycling Functions of Hydrothermarchaeota in Hydrothermal Sediment.</title>
        <authorList>
            <person name="Zhou Z."/>
            <person name="Liu Y."/>
            <person name="Xu W."/>
            <person name="Pan J."/>
            <person name="Luo Z.H."/>
            <person name="Li M."/>
        </authorList>
    </citation>
    <scope>NUCLEOTIDE SEQUENCE [LARGE SCALE GENOMIC DNA]</scope>
    <source>
        <strain evidence="6">HyVt-570</strain>
    </source>
</reference>
<dbReference type="Proteomes" id="UP000885759">
    <property type="component" value="Unassembled WGS sequence"/>
</dbReference>
<evidence type="ECO:0000259" key="5">
    <source>
        <dbReference type="PROSITE" id="PS51201"/>
    </source>
</evidence>
<dbReference type="GO" id="GO:0015079">
    <property type="term" value="F:potassium ion transmembrane transporter activity"/>
    <property type="evidence" value="ECO:0007669"/>
    <property type="project" value="InterPro"/>
</dbReference>
<dbReference type="PANTHER" id="PTHR43833">
    <property type="entry name" value="POTASSIUM CHANNEL PROTEIN 2-RELATED-RELATED"/>
    <property type="match status" value="1"/>
</dbReference>
<dbReference type="SUPFAM" id="SSF51735">
    <property type="entry name" value="NAD(P)-binding Rossmann-fold domains"/>
    <property type="match status" value="1"/>
</dbReference>
<gene>
    <name evidence="6" type="ORF">ENK37_06725</name>
</gene>
<evidence type="ECO:0000256" key="3">
    <source>
        <dbReference type="ARBA" id="ARBA00022958"/>
    </source>
</evidence>
<dbReference type="InterPro" id="IPR006036">
    <property type="entry name" value="K_uptake_TrkA"/>
</dbReference>